<gene>
    <name evidence="3" type="ORF">ACE1CA_28615</name>
</gene>
<keyword evidence="4" id="KW-1185">Reference proteome</keyword>
<dbReference type="EMBL" id="JBHFNT010000250">
    <property type="protein sequence ID" value="MFB2838475.1"/>
    <property type="molecule type" value="Genomic_DNA"/>
</dbReference>
<feature type="transmembrane region" description="Helical" evidence="2">
    <location>
        <begin position="205"/>
        <end position="230"/>
    </location>
</feature>
<proteinExistence type="predicted"/>
<evidence type="ECO:0000256" key="2">
    <source>
        <dbReference type="SAM" id="Phobius"/>
    </source>
</evidence>
<keyword evidence="1" id="KW-0175">Coiled coil</keyword>
<dbReference type="RefSeq" id="WP_413280786.1">
    <property type="nucleotide sequence ID" value="NZ_JBHFNT010000250.1"/>
</dbReference>
<protein>
    <submittedName>
        <fullName evidence="3">Uncharacterized protein</fullName>
    </submittedName>
</protein>
<evidence type="ECO:0000256" key="1">
    <source>
        <dbReference type="SAM" id="Coils"/>
    </source>
</evidence>
<sequence>MKNSDLDTINDLEKLRQKIGEGITKADEILNQAREVKAEVSEVLNLKSEVENLLRNAQTQLKRSQKLNGTLEIRLKDLELLKTEVESTIYEVGDFEKLSALKTEIETATKALAEANESNLKLEKIAEERQKFTEEQIKKSEELVATIQTKLLEQVLERVQLKEAEVLHQLESLGDTIRQQDLLKLKLENMEKEQQRQSKLLKRGIWTILVILGVIAILLGSVVVKLTAFIK</sequence>
<dbReference type="Proteomes" id="UP001576780">
    <property type="component" value="Unassembled WGS sequence"/>
</dbReference>
<keyword evidence="2" id="KW-0812">Transmembrane</keyword>
<feature type="coiled-coil region" evidence="1">
    <location>
        <begin position="98"/>
        <end position="135"/>
    </location>
</feature>
<keyword evidence="2" id="KW-0472">Membrane</keyword>
<evidence type="ECO:0000313" key="3">
    <source>
        <dbReference type="EMBL" id="MFB2838475.1"/>
    </source>
</evidence>
<feature type="coiled-coil region" evidence="1">
    <location>
        <begin position="36"/>
        <end position="74"/>
    </location>
</feature>
<reference evidence="3 4" key="1">
    <citation type="submission" date="2024-09" db="EMBL/GenBank/DDBJ databases">
        <title>Floridaenema gen nov. (Aerosakkonemataceae, Aerosakkonematales ord. nov., Cyanobacteria) from benthic tropical and subtropical fresh waters, with the description of four new species.</title>
        <authorList>
            <person name="Moretto J.A."/>
            <person name="Berthold D.E."/>
            <person name="Lefler F.W."/>
            <person name="Huang I.-S."/>
            <person name="Laughinghouse H. IV."/>
        </authorList>
    </citation>
    <scope>NUCLEOTIDE SEQUENCE [LARGE SCALE GENOMIC DNA]</scope>
    <source>
        <strain evidence="3 4">BLCC-F167</strain>
    </source>
</reference>
<evidence type="ECO:0000313" key="4">
    <source>
        <dbReference type="Proteomes" id="UP001576780"/>
    </source>
</evidence>
<keyword evidence="2" id="KW-1133">Transmembrane helix</keyword>
<name>A0ABV4WTP3_9CYAN</name>
<accession>A0ABV4WTP3</accession>
<organism evidence="3 4">
    <name type="scientific">Floridaenema evergladense BLCC-F167</name>
    <dbReference type="NCBI Taxonomy" id="3153639"/>
    <lineage>
        <taxon>Bacteria</taxon>
        <taxon>Bacillati</taxon>
        <taxon>Cyanobacteriota</taxon>
        <taxon>Cyanophyceae</taxon>
        <taxon>Oscillatoriophycideae</taxon>
        <taxon>Aerosakkonematales</taxon>
        <taxon>Aerosakkonemataceae</taxon>
        <taxon>Floridanema</taxon>
        <taxon>Floridanema evergladense</taxon>
    </lineage>
</organism>
<comment type="caution">
    <text evidence="3">The sequence shown here is derived from an EMBL/GenBank/DDBJ whole genome shotgun (WGS) entry which is preliminary data.</text>
</comment>